<gene>
    <name evidence="23" type="primary">cytb</name>
</gene>
<dbReference type="Pfam" id="PF00033">
    <property type="entry name" value="Cytochrome_B"/>
    <property type="match status" value="1"/>
</dbReference>
<evidence type="ECO:0000256" key="5">
    <source>
        <dbReference type="ARBA" id="ARBA00022448"/>
    </source>
</evidence>
<dbReference type="InterPro" id="IPR005798">
    <property type="entry name" value="Cyt_b/b6_C"/>
</dbReference>
<feature type="binding site" description="axial binding residue" evidence="19">
    <location>
        <position position="196"/>
    </location>
    <ligand>
        <name>heme b</name>
        <dbReference type="ChEBI" id="CHEBI:60344"/>
        <label>b566</label>
    </ligand>
    <ligandPart>
        <name>Fe</name>
        <dbReference type="ChEBI" id="CHEBI:18248"/>
    </ligandPart>
</feature>
<evidence type="ECO:0000313" key="23">
    <source>
        <dbReference type="EMBL" id="BAP90321.1"/>
    </source>
</evidence>
<dbReference type="GO" id="GO:0008121">
    <property type="term" value="F:quinol-cytochrome-c reductase activity"/>
    <property type="evidence" value="ECO:0007669"/>
    <property type="project" value="InterPro"/>
</dbReference>
<keyword evidence="9 19" id="KW-0479">Metal-binding</keyword>
<evidence type="ECO:0000256" key="9">
    <source>
        <dbReference type="ARBA" id="ARBA00022723"/>
    </source>
</evidence>
<dbReference type="InterPro" id="IPR016174">
    <property type="entry name" value="Di-haem_cyt_TM"/>
</dbReference>
<evidence type="ECO:0000256" key="16">
    <source>
        <dbReference type="ARBA" id="ARBA00023136"/>
    </source>
</evidence>
<dbReference type="InterPro" id="IPR005797">
    <property type="entry name" value="Cyt_b/b6_N"/>
</dbReference>
<evidence type="ECO:0000256" key="18">
    <source>
        <dbReference type="PIRSR" id="PIRSR038885-1"/>
    </source>
</evidence>
<comment type="subunit">
    <text evidence="3">The cytochrome bc1 complex contains 3 respiratory subunits (MT-CYB, CYC1 and UQCRFS1), 2 core proteins (UQCRC1 and UQCRC2) and probably 6 low-molecular weight proteins.</text>
</comment>
<dbReference type="PROSITE" id="PS51003">
    <property type="entry name" value="CYTB_CTER"/>
    <property type="match status" value="1"/>
</dbReference>
<accession>A0A0A1H7J4</accession>
<feature type="transmembrane region" description="Helical" evidence="20">
    <location>
        <begin position="288"/>
        <end position="308"/>
    </location>
</feature>
<protein>
    <recommendedName>
        <fullName evidence="4 20">Cytochrome b</fullName>
    </recommendedName>
</protein>
<keyword evidence="16 20" id="KW-0472">Membrane</keyword>
<dbReference type="RefSeq" id="YP_009110542.1">
    <property type="nucleotide sequence ID" value="NC_025783.1"/>
</dbReference>
<dbReference type="SUPFAM" id="SSF81648">
    <property type="entry name" value="a domain/subunit of cytochrome bc1 complex (Ubiquinol-cytochrome c reductase)"/>
    <property type="match status" value="1"/>
</dbReference>
<evidence type="ECO:0000256" key="12">
    <source>
        <dbReference type="ARBA" id="ARBA00022989"/>
    </source>
</evidence>
<feature type="domain" description="Cytochrome b/b6 N-terminal region profile" evidence="21">
    <location>
        <begin position="1"/>
        <end position="209"/>
    </location>
</feature>
<dbReference type="GO" id="GO:0045275">
    <property type="term" value="C:respiratory chain complex III"/>
    <property type="evidence" value="ECO:0007669"/>
    <property type="project" value="InterPro"/>
</dbReference>
<dbReference type="InterPro" id="IPR048260">
    <property type="entry name" value="Cytochrome_b_C_euk/bac"/>
</dbReference>
<feature type="binding site" description="axial binding residue" evidence="19">
    <location>
        <position position="83"/>
    </location>
    <ligand>
        <name>heme b</name>
        <dbReference type="ChEBI" id="CHEBI:60344"/>
        <label>b562</label>
    </ligand>
    <ligandPart>
        <name>Fe</name>
        <dbReference type="ChEBI" id="CHEBI:18248"/>
    </ligandPart>
</feature>
<keyword evidence="15 20" id="KW-0496">Mitochondrion</keyword>
<keyword evidence="8 20" id="KW-0812">Transmembrane</keyword>
<dbReference type="EMBL" id="AB738950">
    <property type="protein sequence ID" value="BAP90321.1"/>
    <property type="molecule type" value="Genomic_DNA"/>
</dbReference>
<feature type="transmembrane region" description="Helical" evidence="20">
    <location>
        <begin position="30"/>
        <end position="56"/>
    </location>
</feature>
<evidence type="ECO:0000256" key="4">
    <source>
        <dbReference type="ARBA" id="ARBA00013531"/>
    </source>
</evidence>
<dbReference type="SUPFAM" id="SSF81342">
    <property type="entry name" value="Transmembrane di-heme cytochromes"/>
    <property type="match status" value="1"/>
</dbReference>
<feature type="transmembrane region" description="Helical" evidence="20">
    <location>
        <begin position="345"/>
        <end position="368"/>
    </location>
</feature>
<dbReference type="GO" id="GO:0046872">
    <property type="term" value="F:metal ion binding"/>
    <property type="evidence" value="ECO:0007669"/>
    <property type="project" value="UniProtKB-UniRule"/>
</dbReference>
<evidence type="ECO:0000256" key="7">
    <source>
        <dbReference type="ARBA" id="ARBA00022660"/>
    </source>
</evidence>
<evidence type="ECO:0000259" key="21">
    <source>
        <dbReference type="PROSITE" id="PS51002"/>
    </source>
</evidence>
<evidence type="ECO:0000256" key="15">
    <source>
        <dbReference type="ARBA" id="ARBA00023128"/>
    </source>
</evidence>
<comment type="similarity">
    <text evidence="17 20">Belongs to the cytochrome b family.</text>
</comment>
<feature type="binding site" description="axial binding residue" evidence="19">
    <location>
        <position position="182"/>
    </location>
    <ligand>
        <name>heme b</name>
        <dbReference type="ChEBI" id="CHEBI:60344"/>
        <label>b562</label>
    </ligand>
    <ligandPart>
        <name>Fe</name>
        <dbReference type="ChEBI" id="CHEBI:18248"/>
    </ligandPart>
</feature>
<comment type="function">
    <text evidence="1 20">Component of the ubiquinol-cytochrome c reductase complex (complex III or cytochrome b-c1 complex) that is part of the mitochondrial respiratory chain. The b-c1 complex mediates electron transfer from ubiquinol to cytochrome c. Contributes to the generation of a proton gradient across the mitochondrial membrane that is then used for ATP synthesis.</text>
</comment>
<dbReference type="PROSITE" id="PS51002">
    <property type="entry name" value="CYTB_NTER"/>
    <property type="match status" value="1"/>
</dbReference>
<comment type="cofactor">
    <cofactor evidence="20">
        <name>heme b</name>
        <dbReference type="ChEBI" id="CHEBI:60344"/>
    </cofactor>
    <text evidence="20">Binds 2 heme groups non-covalently.</text>
</comment>
<organism evidence="23">
    <name type="scientific">Uroplatus ebenaui</name>
    <dbReference type="NCBI Taxonomy" id="357318"/>
    <lineage>
        <taxon>Eukaryota</taxon>
        <taxon>Metazoa</taxon>
        <taxon>Chordata</taxon>
        <taxon>Craniata</taxon>
        <taxon>Vertebrata</taxon>
        <taxon>Euteleostomi</taxon>
        <taxon>Lepidosauria</taxon>
        <taxon>Squamata</taxon>
        <taxon>Bifurcata</taxon>
        <taxon>Gekkota</taxon>
        <taxon>Gekkonidae</taxon>
        <taxon>Gekkoninae</taxon>
        <taxon>Uroplatus</taxon>
    </lineage>
</organism>
<dbReference type="PIRSF" id="PIRSF038885">
    <property type="entry name" value="COB"/>
    <property type="match status" value="1"/>
</dbReference>
<dbReference type="AlphaFoldDB" id="A0A0A1H7J4"/>
<dbReference type="PANTHER" id="PTHR19271">
    <property type="entry name" value="CYTOCHROME B"/>
    <property type="match status" value="1"/>
</dbReference>
<keyword evidence="5 20" id="KW-0813">Transport</keyword>
<dbReference type="PANTHER" id="PTHR19271:SF16">
    <property type="entry name" value="CYTOCHROME B"/>
    <property type="match status" value="1"/>
</dbReference>
<dbReference type="InterPro" id="IPR027387">
    <property type="entry name" value="Cytb/b6-like_sf"/>
</dbReference>
<comment type="subcellular location">
    <subcellularLocation>
        <location evidence="2">Mitochondrion inner membrane</location>
        <topology evidence="2">Multi-pass membrane protein</topology>
    </subcellularLocation>
</comment>
<evidence type="ECO:0000256" key="17">
    <source>
        <dbReference type="ARBA" id="ARBA00061233"/>
    </source>
</evidence>
<evidence type="ECO:0000256" key="13">
    <source>
        <dbReference type="ARBA" id="ARBA00023004"/>
    </source>
</evidence>
<feature type="transmembrane region" description="Helical" evidence="20">
    <location>
        <begin position="140"/>
        <end position="158"/>
    </location>
</feature>
<evidence type="ECO:0000256" key="8">
    <source>
        <dbReference type="ARBA" id="ARBA00022692"/>
    </source>
</evidence>
<feature type="domain" description="Cytochrome b/b6 C-terminal region profile" evidence="22">
    <location>
        <begin position="210"/>
        <end position="380"/>
    </location>
</feature>
<dbReference type="CDD" id="cd00284">
    <property type="entry name" value="Cytochrome_b_N"/>
    <property type="match status" value="1"/>
</dbReference>
<dbReference type="Pfam" id="PF00032">
    <property type="entry name" value="Cytochrom_B_C"/>
    <property type="match status" value="1"/>
</dbReference>
<dbReference type="FunFam" id="1.20.810.10:FF:000002">
    <property type="entry name" value="Cytochrome b"/>
    <property type="match status" value="1"/>
</dbReference>
<dbReference type="InterPro" id="IPR036150">
    <property type="entry name" value="Cyt_b/b6_C_sf"/>
</dbReference>
<keyword evidence="12 20" id="KW-1133">Transmembrane helix</keyword>
<evidence type="ECO:0000256" key="11">
    <source>
        <dbReference type="ARBA" id="ARBA00022982"/>
    </source>
</evidence>
<keyword evidence="13 19" id="KW-0408">Iron</keyword>
<keyword evidence="11 20" id="KW-0249">Electron transport</keyword>
<feature type="binding site" description="axial binding residue" evidence="19">
    <location>
        <position position="97"/>
    </location>
    <ligand>
        <name>heme b</name>
        <dbReference type="ChEBI" id="CHEBI:60344"/>
        <label>b566</label>
    </ligand>
    <ligandPart>
        <name>Fe</name>
        <dbReference type="ChEBI" id="CHEBI:18248"/>
    </ligandPart>
</feature>
<feature type="transmembrane region" description="Helical" evidence="20">
    <location>
        <begin position="77"/>
        <end position="98"/>
    </location>
</feature>
<feature type="transmembrane region" description="Helical" evidence="20">
    <location>
        <begin position="110"/>
        <end position="133"/>
    </location>
</feature>
<dbReference type="Gene3D" id="1.20.810.10">
    <property type="entry name" value="Cytochrome Bc1 Complex, Chain C"/>
    <property type="match status" value="1"/>
</dbReference>
<evidence type="ECO:0000256" key="10">
    <source>
        <dbReference type="ARBA" id="ARBA00022792"/>
    </source>
</evidence>
<dbReference type="InterPro" id="IPR030689">
    <property type="entry name" value="Cytochrome_b"/>
</dbReference>
<evidence type="ECO:0000256" key="14">
    <source>
        <dbReference type="ARBA" id="ARBA00023075"/>
    </source>
</evidence>
<dbReference type="GeneID" id="22283880"/>
<dbReference type="CDD" id="cd00290">
    <property type="entry name" value="cytochrome_b_C"/>
    <property type="match status" value="1"/>
</dbReference>
<comment type="cofactor">
    <cofactor evidence="19">
        <name>heme</name>
        <dbReference type="ChEBI" id="CHEBI:30413"/>
    </cofactor>
    <text evidence="19">Binds 2 heme groups non-covalently.</text>
</comment>
<feature type="transmembrane region" description="Helical" evidence="20">
    <location>
        <begin position="229"/>
        <end position="250"/>
    </location>
</feature>
<evidence type="ECO:0000256" key="20">
    <source>
        <dbReference type="RuleBase" id="RU362117"/>
    </source>
</evidence>
<evidence type="ECO:0000256" key="2">
    <source>
        <dbReference type="ARBA" id="ARBA00004448"/>
    </source>
</evidence>
<geneLocation type="mitochondrion" evidence="23"/>
<keyword evidence="7 20" id="KW-0679">Respiratory chain</keyword>
<evidence type="ECO:0000256" key="6">
    <source>
        <dbReference type="ARBA" id="ARBA00022617"/>
    </source>
</evidence>
<evidence type="ECO:0000256" key="19">
    <source>
        <dbReference type="PIRSR" id="PIRSR038885-2"/>
    </source>
</evidence>
<name>A0A0A1H7J4_9SAUR</name>
<dbReference type="CTD" id="4519"/>
<feature type="transmembrane region" description="Helical" evidence="20">
    <location>
        <begin position="178"/>
        <end position="200"/>
    </location>
</feature>
<keyword evidence="6 19" id="KW-0349">Heme</keyword>
<dbReference type="GO" id="GO:0006122">
    <property type="term" value="P:mitochondrial electron transport, ubiquinol to cytochrome c"/>
    <property type="evidence" value="ECO:0007669"/>
    <property type="project" value="TreeGrafter"/>
</dbReference>
<proteinExistence type="inferred from homology"/>
<evidence type="ECO:0000259" key="22">
    <source>
        <dbReference type="PROSITE" id="PS51003"/>
    </source>
</evidence>
<evidence type="ECO:0000256" key="3">
    <source>
        <dbReference type="ARBA" id="ARBA00011660"/>
    </source>
</evidence>
<sequence length="381" mass="42545">MAPNRKHSPLLNMINKSLIDMPAPPNISAWWNFGSLLGACLLIQLCTGLFLAMHYTADVTLAFNSIMHTMQDVNYGWLIRNLHANGASALFICLYLHVARGLYYGSFLSVTTWNVGVTLLLLSMATAFVGYVLPWGQMSFWGATVITNLLSAVPYIGHSVVEWLWGGFTVDNATLTRFFTFHFLLPFITLTIVMLHLFFLHETGSNNPLGLNTTMEKVPFHPYFTYKDLLGLLILLISLLCLSTFAPQMLSDPENYSKANPLITPPHIKPEWYFLFAYAILRAVPNKLGGVLALLMAILILFLVPFIHTAKQRSLALQPATQATFWLWATNTILLTWLGGQPVEAPFILISQLAAAAYFILLVPLLPITGTLHNYLARLET</sequence>
<dbReference type="GO" id="GO:0016491">
    <property type="term" value="F:oxidoreductase activity"/>
    <property type="evidence" value="ECO:0007669"/>
    <property type="project" value="UniProtKB-UniRule"/>
</dbReference>
<feature type="transmembrane region" description="Helical" evidence="20">
    <location>
        <begin position="320"/>
        <end position="339"/>
    </location>
</feature>
<evidence type="ECO:0000256" key="1">
    <source>
        <dbReference type="ARBA" id="ARBA00002566"/>
    </source>
</evidence>
<keyword evidence="10" id="KW-0999">Mitochondrion inner membrane</keyword>
<dbReference type="GO" id="GO:0005743">
    <property type="term" value="C:mitochondrial inner membrane"/>
    <property type="evidence" value="ECO:0007669"/>
    <property type="project" value="UniProtKB-SubCell"/>
</dbReference>
<feature type="binding site" evidence="18">
    <location>
        <position position="201"/>
    </location>
    <ligand>
        <name>a ubiquinone</name>
        <dbReference type="ChEBI" id="CHEBI:16389"/>
    </ligand>
</feature>
<keyword evidence="14" id="KW-0830">Ubiquinone</keyword>
<reference evidence="23" key="1">
    <citation type="journal article" date="2014" name="BMC Genomics">
        <title>Gene rearrangements in gekkonid mitochondrial genomes with shuffling, loss, and reassignment of tRNA genes.</title>
        <authorList>
            <person name="Kumazawa Y."/>
            <person name="Miura S."/>
            <person name="Yamada C."/>
            <person name="Hashiguchi Y."/>
        </authorList>
    </citation>
    <scope>NUCLEOTIDE SEQUENCE</scope>
    <source>
        <strain evidence="23">Uebe3</strain>
    </source>
</reference>
<dbReference type="InterPro" id="IPR048259">
    <property type="entry name" value="Cytochrome_b_N_euk/bac"/>
</dbReference>